<protein>
    <recommendedName>
        <fullName evidence="2 4">Flagellar basal-body rod protein FlgC</fullName>
    </recommendedName>
</protein>
<dbReference type="PANTHER" id="PTHR30435">
    <property type="entry name" value="FLAGELLAR PROTEIN"/>
    <property type="match status" value="1"/>
</dbReference>
<evidence type="ECO:0000256" key="3">
    <source>
        <dbReference type="ARBA" id="ARBA00025933"/>
    </source>
</evidence>
<accession>A0A4Q5IZL9</accession>
<keyword evidence="7" id="KW-0282">Flagellum</keyword>
<sequence length="132" mass="14259">MGAFDMMNIAGSGLSMHQTWLDTLSYNIANVNTVRATSENAFQAQYLMAQAQDGASGVRVSGIAQGDPEGRLVYQPDHPLADEEGYVRMPDIDLGSQMSQLIMAQRGFQAQSSVIKNAQDVYQSALSIGRNA</sequence>
<evidence type="ECO:0000259" key="6">
    <source>
        <dbReference type="Pfam" id="PF06429"/>
    </source>
</evidence>
<gene>
    <name evidence="7" type="primary">flgC</name>
    <name evidence="7" type="ORF">ETU37_16770</name>
</gene>
<keyword evidence="4" id="KW-0975">Bacterial flagellum</keyword>
<evidence type="ECO:0000256" key="4">
    <source>
        <dbReference type="RuleBase" id="RU362062"/>
    </source>
</evidence>
<dbReference type="EMBL" id="SDPU01000029">
    <property type="protein sequence ID" value="RYU10549.1"/>
    <property type="molecule type" value="Genomic_DNA"/>
</dbReference>
<organism evidence="7 8">
    <name type="scientific">Nocardioides iriomotensis</name>
    <dbReference type="NCBI Taxonomy" id="715784"/>
    <lineage>
        <taxon>Bacteria</taxon>
        <taxon>Bacillati</taxon>
        <taxon>Actinomycetota</taxon>
        <taxon>Actinomycetes</taxon>
        <taxon>Propionibacteriales</taxon>
        <taxon>Nocardioidaceae</taxon>
        <taxon>Nocardioides</taxon>
    </lineage>
</organism>
<dbReference type="InterPro" id="IPR006299">
    <property type="entry name" value="FlgC"/>
</dbReference>
<dbReference type="GO" id="GO:0030694">
    <property type="term" value="C:bacterial-type flagellum basal body, rod"/>
    <property type="evidence" value="ECO:0007669"/>
    <property type="project" value="UniProtKB-UniRule"/>
</dbReference>
<dbReference type="PANTHER" id="PTHR30435:SF19">
    <property type="entry name" value="FLAGELLAR BASAL-BODY ROD PROTEIN FLGG"/>
    <property type="match status" value="1"/>
</dbReference>
<evidence type="ECO:0000256" key="1">
    <source>
        <dbReference type="ARBA" id="ARBA00009677"/>
    </source>
</evidence>
<evidence type="ECO:0000313" key="8">
    <source>
        <dbReference type="Proteomes" id="UP000291189"/>
    </source>
</evidence>
<dbReference type="NCBIfam" id="TIGR01395">
    <property type="entry name" value="FlgC"/>
    <property type="match status" value="1"/>
</dbReference>
<evidence type="ECO:0000259" key="5">
    <source>
        <dbReference type="Pfam" id="PF00460"/>
    </source>
</evidence>
<comment type="subcellular location">
    <subcellularLocation>
        <location evidence="4">Bacterial flagellum basal body</location>
    </subcellularLocation>
</comment>
<dbReference type="InterPro" id="IPR010930">
    <property type="entry name" value="Flg_bb/hook_C_dom"/>
</dbReference>
<dbReference type="Pfam" id="PF00460">
    <property type="entry name" value="Flg_bb_rod"/>
    <property type="match status" value="1"/>
</dbReference>
<comment type="similarity">
    <text evidence="1">Belongs to the flagella basal body rod proteins family.</text>
</comment>
<dbReference type="RefSeq" id="WP_129988504.1">
    <property type="nucleotide sequence ID" value="NZ_SDPU01000029.1"/>
</dbReference>
<dbReference type="Pfam" id="PF06429">
    <property type="entry name" value="Flg_bbr_C"/>
    <property type="match status" value="1"/>
</dbReference>
<keyword evidence="8" id="KW-1185">Reference proteome</keyword>
<evidence type="ECO:0000256" key="2">
    <source>
        <dbReference type="ARBA" id="ARBA00017941"/>
    </source>
</evidence>
<dbReference type="GO" id="GO:0071978">
    <property type="term" value="P:bacterial-type flagellum-dependent swarming motility"/>
    <property type="evidence" value="ECO:0007669"/>
    <property type="project" value="TreeGrafter"/>
</dbReference>
<dbReference type="OrthoDB" id="9794148at2"/>
<name>A0A4Q5IZL9_9ACTN</name>
<feature type="domain" description="Flagellar basal-body/hook protein C-terminal" evidence="6">
    <location>
        <begin position="84"/>
        <end position="127"/>
    </location>
</feature>
<evidence type="ECO:0000313" key="7">
    <source>
        <dbReference type="EMBL" id="RYU10549.1"/>
    </source>
</evidence>
<dbReference type="AlphaFoldDB" id="A0A4Q5IZL9"/>
<reference evidence="7 8" key="1">
    <citation type="submission" date="2019-01" db="EMBL/GenBank/DDBJ databases">
        <title>Nocardioides guangzhouensis sp. nov., an actinobacterium isolated from soil.</title>
        <authorList>
            <person name="Fu Y."/>
            <person name="Cai Y."/>
            <person name="Lin Z."/>
            <person name="Chen P."/>
        </authorList>
    </citation>
    <scope>NUCLEOTIDE SEQUENCE [LARGE SCALE GENOMIC DNA]</scope>
    <source>
        <strain evidence="7 8">NBRC 105384</strain>
    </source>
</reference>
<keyword evidence="7" id="KW-0969">Cilium</keyword>
<dbReference type="Proteomes" id="UP000291189">
    <property type="component" value="Unassembled WGS sequence"/>
</dbReference>
<comment type="subunit">
    <text evidence="3 4">The basal body constitutes a major portion of the flagellar organelle and consists of four rings (L,P,S, and M) mounted on a central rod. The rod consists of about 26 subunits of FlgG in the distal portion, and FlgB, FlgC and FlgF are thought to build up the proximal portion of the rod with about 6 subunits each.</text>
</comment>
<keyword evidence="7" id="KW-0966">Cell projection</keyword>
<comment type="caution">
    <text evidence="7">The sequence shown here is derived from an EMBL/GenBank/DDBJ whole genome shotgun (WGS) entry which is preliminary data.</text>
</comment>
<dbReference type="InterPro" id="IPR001444">
    <property type="entry name" value="Flag_bb_rod_N"/>
</dbReference>
<feature type="domain" description="Flagellar basal body rod protein N-terminal" evidence="5">
    <location>
        <begin position="7"/>
        <end position="37"/>
    </location>
</feature>
<proteinExistence type="inferred from homology"/>